<keyword evidence="2" id="KW-1185">Reference proteome</keyword>
<evidence type="ECO:0000313" key="1">
    <source>
        <dbReference type="EMBL" id="UWZ55434.1"/>
    </source>
</evidence>
<dbReference type="SUPFAM" id="SSF69118">
    <property type="entry name" value="AhpD-like"/>
    <property type="match status" value="1"/>
</dbReference>
<dbReference type="PANTHER" id="PTHR35446:SF2">
    <property type="entry name" value="CARBOXYMUCONOLACTONE DECARBOXYLASE-LIKE DOMAIN-CONTAINING PROTEIN"/>
    <property type="match status" value="1"/>
</dbReference>
<dbReference type="KEGG" id="daur:Daura_04115"/>
<sequence>MTYLRIPGDADGATNYERVFTLAPDVYQHWGALAQSVKAGMDLRRYELVTLVAARRIGASYCSLAHAGVLRARFYDDATLQAIATDWHDAGLDPVDVAVMDFADLVATDPGRVTAADTDALRAHGLSEQDIMHVILAVQIRRFFGGVLQATGAEPDRNLFDALSPQLGALLA</sequence>
<dbReference type="Gene3D" id="1.20.1290.10">
    <property type="entry name" value="AhpD-like"/>
    <property type="match status" value="1"/>
</dbReference>
<name>A0A9Q9MGC9_9ACTN</name>
<dbReference type="Proteomes" id="UP001058003">
    <property type="component" value="Chromosome"/>
</dbReference>
<dbReference type="RefSeq" id="WP_033366851.1">
    <property type="nucleotide sequence ID" value="NZ_CP073767.1"/>
</dbReference>
<reference evidence="1" key="1">
    <citation type="submission" date="2021-04" db="EMBL/GenBank/DDBJ databases">
        <title>Dactylosporangium aurantiacum NRRL B-8018 full assembly.</title>
        <authorList>
            <person name="Hartkoorn R.C."/>
            <person name="Beaudoing E."/>
            <person name="Hot D."/>
        </authorList>
    </citation>
    <scope>NUCLEOTIDE SEQUENCE</scope>
    <source>
        <strain evidence="1">NRRL B-8018</strain>
    </source>
</reference>
<gene>
    <name evidence="1" type="ORF">Daura_04115</name>
</gene>
<dbReference type="AlphaFoldDB" id="A0A9Q9MGC9"/>
<organism evidence="1 2">
    <name type="scientific">Dactylosporangium aurantiacum</name>
    <dbReference type="NCBI Taxonomy" id="35754"/>
    <lineage>
        <taxon>Bacteria</taxon>
        <taxon>Bacillati</taxon>
        <taxon>Actinomycetota</taxon>
        <taxon>Actinomycetes</taxon>
        <taxon>Micromonosporales</taxon>
        <taxon>Micromonosporaceae</taxon>
        <taxon>Dactylosporangium</taxon>
    </lineage>
</organism>
<proteinExistence type="predicted"/>
<dbReference type="InterPro" id="IPR029032">
    <property type="entry name" value="AhpD-like"/>
</dbReference>
<evidence type="ECO:0000313" key="2">
    <source>
        <dbReference type="Proteomes" id="UP001058003"/>
    </source>
</evidence>
<dbReference type="OrthoDB" id="153253at2"/>
<accession>A0A9Q9MGC9</accession>
<protein>
    <submittedName>
        <fullName evidence="1">Carboxymuconolactone decarboxylase family protein</fullName>
    </submittedName>
</protein>
<dbReference type="PANTHER" id="PTHR35446">
    <property type="entry name" value="SI:CH211-175M2.5"/>
    <property type="match status" value="1"/>
</dbReference>
<dbReference type="EMBL" id="CP073767">
    <property type="protein sequence ID" value="UWZ55434.1"/>
    <property type="molecule type" value="Genomic_DNA"/>
</dbReference>